<name>A0ACC0WPJ4_9STRA</name>
<evidence type="ECO:0000313" key="1">
    <source>
        <dbReference type="EMBL" id="KAI9920785.1"/>
    </source>
</evidence>
<comment type="caution">
    <text evidence="1">The sequence shown here is derived from an EMBL/GenBank/DDBJ whole genome shotgun (WGS) entry which is preliminary data.</text>
</comment>
<protein>
    <submittedName>
        <fullName evidence="1">Uncharacterized protein</fullName>
    </submittedName>
</protein>
<evidence type="ECO:0000313" key="2">
    <source>
        <dbReference type="Proteomes" id="UP001163321"/>
    </source>
</evidence>
<organism evidence="1 2">
    <name type="scientific">Peronosclerospora sorghi</name>
    <dbReference type="NCBI Taxonomy" id="230839"/>
    <lineage>
        <taxon>Eukaryota</taxon>
        <taxon>Sar</taxon>
        <taxon>Stramenopiles</taxon>
        <taxon>Oomycota</taxon>
        <taxon>Peronosporomycetes</taxon>
        <taxon>Peronosporales</taxon>
        <taxon>Peronosporaceae</taxon>
        <taxon>Peronosclerospora</taxon>
    </lineage>
</organism>
<gene>
    <name evidence="1" type="ORF">PsorP6_001778</name>
</gene>
<dbReference type="Proteomes" id="UP001163321">
    <property type="component" value="Chromosome 1"/>
</dbReference>
<reference evidence="1 2" key="1">
    <citation type="journal article" date="2022" name="bioRxiv">
        <title>The genome of the oomycete Peronosclerospora sorghi, a cosmopolitan pathogen of maize and sorghum, is inflated with dispersed pseudogenes.</title>
        <authorList>
            <person name="Fletcher K."/>
            <person name="Martin F."/>
            <person name="Isakeit T."/>
            <person name="Cavanaugh K."/>
            <person name="Magill C."/>
            <person name="Michelmore R."/>
        </authorList>
    </citation>
    <scope>NUCLEOTIDE SEQUENCE [LARGE SCALE GENOMIC DNA]</scope>
    <source>
        <strain evidence="1">P6</strain>
    </source>
</reference>
<sequence length="164" mass="18419">MDSSGRHEDKVIVVGVQFDRDVIRGNLQKIILFLEIRNRQLKMTINVITITTLEVTLRLHLHNGTCEKDGSDGVEDNLEVLETRSFRRTRRPRRKPEVIIIDEEDDENENDGAQVGDVPALSSSPDIVLDKEGVSEAVAHPAAALMDTTNTTTFETADLLQKRE</sequence>
<accession>A0ACC0WPJ4</accession>
<dbReference type="EMBL" id="CM047580">
    <property type="protein sequence ID" value="KAI9920785.1"/>
    <property type="molecule type" value="Genomic_DNA"/>
</dbReference>
<keyword evidence="2" id="KW-1185">Reference proteome</keyword>
<proteinExistence type="predicted"/>